<evidence type="ECO:0000313" key="1">
    <source>
        <dbReference type="EMBL" id="GAA5150011.1"/>
    </source>
</evidence>
<accession>A0ABP9PPK4</accession>
<name>A0ABP9PPK4_9ACTN</name>
<dbReference type="Proteomes" id="UP001500221">
    <property type="component" value="Unassembled WGS sequence"/>
</dbReference>
<sequence length="180" mass="19240">MGMTFVAAMIEDAELDAVRSSPDLLHDLRDAASEDDGRSVDLDKAWHGIHFLLTGSGDLAPAEAAPRRRLFGRRRDVAPAPAAGAESLAVLGGEPVGADDDWRVLTAAQVAEVAAALEPLDRAALAHRVDLDAMAAADLYPQIWEEPDVFEEYLGPAYDDLRDFYRRAAAAGCAVVLSIS</sequence>
<dbReference type="Pfam" id="PF08974">
    <property type="entry name" value="DUF1877"/>
    <property type="match status" value="1"/>
</dbReference>
<dbReference type="Gene3D" id="3.40.1760.10">
    <property type="entry name" value="YfbM-like super family"/>
    <property type="match status" value="1"/>
</dbReference>
<keyword evidence="2" id="KW-1185">Reference proteome</keyword>
<reference evidence="2" key="1">
    <citation type="journal article" date="2019" name="Int. J. Syst. Evol. Microbiol.">
        <title>The Global Catalogue of Microorganisms (GCM) 10K type strain sequencing project: providing services to taxonomists for standard genome sequencing and annotation.</title>
        <authorList>
            <consortium name="The Broad Institute Genomics Platform"/>
            <consortium name="The Broad Institute Genome Sequencing Center for Infectious Disease"/>
            <person name="Wu L."/>
            <person name="Ma J."/>
        </authorList>
    </citation>
    <scope>NUCLEOTIDE SEQUENCE [LARGE SCALE GENOMIC DNA]</scope>
    <source>
        <strain evidence="2">JCM 18459</strain>
    </source>
</reference>
<comment type="caution">
    <text evidence="1">The sequence shown here is derived from an EMBL/GenBank/DDBJ whole genome shotgun (WGS) entry which is preliminary data.</text>
</comment>
<dbReference type="EMBL" id="BAABKG010000003">
    <property type="protein sequence ID" value="GAA5150011.1"/>
    <property type="molecule type" value="Genomic_DNA"/>
</dbReference>
<dbReference type="SUPFAM" id="SSF111069">
    <property type="entry name" value="Hypothetical protein yfbM"/>
    <property type="match status" value="1"/>
</dbReference>
<proteinExistence type="predicted"/>
<organism evidence="1 2">
    <name type="scientific">Nocardioides marinquilinus</name>
    <dbReference type="NCBI Taxonomy" id="1210400"/>
    <lineage>
        <taxon>Bacteria</taxon>
        <taxon>Bacillati</taxon>
        <taxon>Actinomycetota</taxon>
        <taxon>Actinomycetes</taxon>
        <taxon>Propionibacteriales</taxon>
        <taxon>Nocardioidaceae</taxon>
        <taxon>Nocardioides</taxon>
    </lineage>
</organism>
<dbReference type="InterPro" id="IPR035944">
    <property type="entry name" value="YfbM-like_sf"/>
</dbReference>
<gene>
    <name evidence="1" type="ORF">GCM10023340_26240</name>
</gene>
<evidence type="ECO:0000313" key="2">
    <source>
        <dbReference type="Proteomes" id="UP001500221"/>
    </source>
</evidence>
<dbReference type="RefSeq" id="WP_345459034.1">
    <property type="nucleotide sequence ID" value="NZ_BAABKG010000003.1"/>
</dbReference>
<dbReference type="InterPro" id="IPR015068">
    <property type="entry name" value="DUF1877"/>
</dbReference>
<protein>
    <submittedName>
        <fullName evidence="1">YfbM family protein</fullName>
    </submittedName>
</protein>